<dbReference type="PROSITE" id="PS50102">
    <property type="entry name" value="RRM"/>
    <property type="match status" value="4"/>
</dbReference>
<feature type="compositionally biased region" description="Polar residues" evidence="8">
    <location>
        <begin position="494"/>
        <end position="505"/>
    </location>
</feature>
<evidence type="ECO:0000256" key="4">
    <source>
        <dbReference type="ARBA" id="ARBA00022737"/>
    </source>
</evidence>
<keyword evidence="4" id="KW-0677">Repeat</keyword>
<dbReference type="SMART" id="SM00360">
    <property type="entry name" value="RRM"/>
    <property type="match status" value="4"/>
</dbReference>
<dbReference type="FunFam" id="1.10.1900.10:FF:000001">
    <property type="entry name" value="Polyadenylate-binding protein"/>
    <property type="match status" value="1"/>
</dbReference>
<keyword evidence="3 7" id="KW-0963">Cytoplasm</keyword>
<sequence>MASLYVGDLHLDVTEAMLYEKFSAAGPVLSIRVCRDVITRRSLGYAFVNFQQPADAERALDTMNYDPIKGRPIRIMWSLRDPYLRKSGVGNIFIKNLDKSIDNKALYDTFSAFGNIFSCKVSIFFLNGSKGYGFVHFETDEAGSRAIEKVNGMLLNDKKVYVGKFLTRSERVKKMGERVRQFTNVYIKNFSDKLDEKALQVMFEQHGVVKSVAVMRDRDGNSRGFGFVNMETHEDAEAACEALNGIQVEGTNDTLYVGRAQKKQERQQELRGQYEAQKQERIQRFQGVNLYVKNLDDNVTDDELREAFSTYGTITSVKIMSDGKHSRGFGFVCLSSPEEATKAVTEMNGRIVGTKQLYVALAKRREDRKAHLTAYNGKKLLNKFTPPNQIMGQPFQTAGGASGYFMPFQGAQRTYMQSQIIRATPRWQHNPRKLSGINQCNFLNTAAMSIRPMTTPVGDRGVIHPQHQMMHQQAMPQYNQSVRNPTMAGYPQSGKPQSQQQTDPAMQQAVHVQGQEPLTSSMLAAVQPQEQKQMLGERLYPLIEQSHPDLASKITGMLLEIDNSELLHMLESRESLKAKVEEAVAVLQ</sequence>
<dbReference type="AlphaFoldDB" id="H2YIQ6"/>
<dbReference type="CDD" id="cd12378">
    <property type="entry name" value="RRM1_I_PABPs"/>
    <property type="match status" value="1"/>
</dbReference>
<dbReference type="CDD" id="cd12381">
    <property type="entry name" value="RRM4_I_PABPs"/>
    <property type="match status" value="1"/>
</dbReference>
<evidence type="ECO:0000313" key="12">
    <source>
        <dbReference type="Proteomes" id="UP000007875"/>
    </source>
</evidence>
<dbReference type="SMART" id="SM00361">
    <property type="entry name" value="RRM_1"/>
    <property type="match status" value="3"/>
</dbReference>
<feature type="domain" description="RRM" evidence="9">
    <location>
        <begin position="183"/>
        <end position="262"/>
    </location>
</feature>
<evidence type="ECO:0000259" key="9">
    <source>
        <dbReference type="PROSITE" id="PS50102"/>
    </source>
</evidence>
<dbReference type="Pfam" id="PF00658">
    <property type="entry name" value="MLLE"/>
    <property type="match status" value="1"/>
</dbReference>
<reference evidence="11" key="2">
    <citation type="submission" date="2025-08" db="UniProtKB">
        <authorList>
            <consortium name="Ensembl"/>
        </authorList>
    </citation>
    <scope>IDENTIFICATION</scope>
</reference>
<dbReference type="CDD" id="cd12379">
    <property type="entry name" value="RRM2_I_PABPs"/>
    <property type="match status" value="1"/>
</dbReference>
<accession>H2YIQ6</accession>
<keyword evidence="12" id="KW-1185">Reference proteome</keyword>
<dbReference type="NCBIfam" id="TIGR01628">
    <property type="entry name" value="PABP-1234"/>
    <property type="match status" value="1"/>
</dbReference>
<evidence type="ECO:0000256" key="7">
    <source>
        <dbReference type="RuleBase" id="RU362004"/>
    </source>
</evidence>
<reference evidence="12" key="1">
    <citation type="submission" date="2003-08" db="EMBL/GenBank/DDBJ databases">
        <authorList>
            <person name="Birren B."/>
            <person name="Nusbaum C."/>
            <person name="Abebe A."/>
            <person name="Abouelleil A."/>
            <person name="Adekoya E."/>
            <person name="Ait-zahra M."/>
            <person name="Allen N."/>
            <person name="Allen T."/>
            <person name="An P."/>
            <person name="Anderson M."/>
            <person name="Anderson S."/>
            <person name="Arachchi H."/>
            <person name="Armbruster J."/>
            <person name="Bachantsang P."/>
            <person name="Baldwin J."/>
            <person name="Barry A."/>
            <person name="Bayul T."/>
            <person name="Blitshsteyn B."/>
            <person name="Bloom T."/>
            <person name="Blye J."/>
            <person name="Boguslavskiy L."/>
            <person name="Borowsky M."/>
            <person name="Boukhgalter B."/>
            <person name="Brunache A."/>
            <person name="Butler J."/>
            <person name="Calixte N."/>
            <person name="Calvo S."/>
            <person name="Camarata J."/>
            <person name="Campo K."/>
            <person name="Chang J."/>
            <person name="Cheshatsang Y."/>
            <person name="Citroen M."/>
            <person name="Collymore A."/>
            <person name="Considine T."/>
            <person name="Cook A."/>
            <person name="Cooke P."/>
            <person name="Corum B."/>
            <person name="Cuomo C."/>
            <person name="David R."/>
            <person name="Dawoe T."/>
            <person name="Degray S."/>
            <person name="Dodge S."/>
            <person name="Dooley K."/>
            <person name="Dorje P."/>
            <person name="Dorjee K."/>
            <person name="Dorris L."/>
            <person name="Duffey N."/>
            <person name="Dupes A."/>
            <person name="Elkins T."/>
            <person name="Engels R."/>
            <person name="Erickson J."/>
            <person name="Farina A."/>
            <person name="Faro S."/>
            <person name="Ferreira P."/>
            <person name="Fischer H."/>
            <person name="Fitzgerald M."/>
            <person name="Foley K."/>
            <person name="Gage D."/>
            <person name="Galagan J."/>
            <person name="Gearin G."/>
            <person name="Gnerre S."/>
            <person name="Gnirke A."/>
            <person name="Goyette A."/>
            <person name="Graham J."/>
            <person name="Grandbois E."/>
            <person name="Gyaltsen K."/>
            <person name="Hafez N."/>
            <person name="Hagopian D."/>
            <person name="Hagos B."/>
            <person name="Hall J."/>
            <person name="Hatcher B."/>
            <person name="Heller A."/>
            <person name="Higgins H."/>
            <person name="Honan T."/>
            <person name="Horn A."/>
            <person name="Houde N."/>
            <person name="Hughes L."/>
            <person name="Hulme W."/>
            <person name="Husby E."/>
            <person name="Iliev I."/>
            <person name="Jaffe D."/>
            <person name="Jones C."/>
            <person name="Kamal M."/>
            <person name="Kamat A."/>
            <person name="Kamvysselis M."/>
            <person name="Karlsson E."/>
            <person name="Kells C."/>
            <person name="Kieu A."/>
            <person name="Kisner P."/>
            <person name="Kodira C."/>
            <person name="Kulbokas E."/>
            <person name="Labutti K."/>
            <person name="Lama D."/>
            <person name="Landers T."/>
            <person name="Leger J."/>
            <person name="Levine S."/>
            <person name="Lewis D."/>
            <person name="Lewis T."/>
            <person name="Lindblad-toh K."/>
            <person name="Liu X."/>
            <person name="Lokyitsang T."/>
            <person name="Lokyitsang Y."/>
            <person name="Lucien O."/>
            <person name="Lui A."/>
            <person name="Ma L.J."/>
            <person name="Mabbitt R."/>
            <person name="Macdonald J."/>
            <person name="Maclean C."/>
            <person name="Major J."/>
            <person name="Manning J."/>
            <person name="Marabella R."/>
            <person name="Maru K."/>
            <person name="Matthews C."/>
            <person name="Mauceli E."/>
            <person name="Mccarthy M."/>
            <person name="Mcdonough S."/>
            <person name="Mcghee T."/>
            <person name="Meldrim J."/>
            <person name="Meneus L."/>
            <person name="Mesirov J."/>
            <person name="Mihalev A."/>
            <person name="Mihova T."/>
            <person name="Mikkelsen T."/>
            <person name="Mlenga V."/>
            <person name="Moru K."/>
            <person name="Mozes J."/>
            <person name="Mulrain L."/>
            <person name="Munson G."/>
            <person name="Naylor J."/>
            <person name="Newes C."/>
            <person name="Nguyen C."/>
            <person name="Nguyen N."/>
            <person name="Nguyen T."/>
            <person name="Nicol R."/>
            <person name="Nielsen C."/>
            <person name="Nizzari M."/>
            <person name="Norbu C."/>
            <person name="Norbu N."/>
            <person name="O'donnell P."/>
            <person name="Okoawo O."/>
            <person name="O'leary S."/>
            <person name="Omotosho B."/>
            <person name="O'neill K."/>
            <person name="Osman S."/>
            <person name="Parker S."/>
            <person name="Perrin D."/>
            <person name="Phunkhang P."/>
            <person name="Piqani B."/>
            <person name="Purcell S."/>
            <person name="Rachupka T."/>
            <person name="Ramasamy U."/>
            <person name="Rameau R."/>
            <person name="Ray V."/>
            <person name="Raymond C."/>
            <person name="Retta R."/>
            <person name="Richardson S."/>
            <person name="Rise C."/>
            <person name="Rodriguez J."/>
            <person name="Rogers J."/>
            <person name="Rogov P."/>
            <person name="Rutman M."/>
            <person name="Schupbach R."/>
            <person name="Seaman C."/>
            <person name="Settipalli S."/>
            <person name="Sharpe T."/>
            <person name="Sheridan J."/>
            <person name="Sherpa N."/>
            <person name="Shi J."/>
            <person name="Smirnov S."/>
            <person name="Smith C."/>
            <person name="Sougnez C."/>
            <person name="Spencer B."/>
            <person name="Stalker J."/>
            <person name="Stange-thomann N."/>
            <person name="Stavropoulos S."/>
            <person name="Stetson K."/>
            <person name="Stone C."/>
            <person name="Stone S."/>
            <person name="Stubbs M."/>
            <person name="Talamas J."/>
            <person name="Tchuinga P."/>
            <person name="Tenzing P."/>
            <person name="Tesfaye S."/>
            <person name="Theodore J."/>
            <person name="Thoulutsang Y."/>
            <person name="Topham K."/>
            <person name="Towey S."/>
            <person name="Tsamla T."/>
            <person name="Tsomo N."/>
            <person name="Vallee D."/>
            <person name="Vassiliev H."/>
            <person name="Venkataraman V."/>
            <person name="Vinson J."/>
            <person name="Vo A."/>
            <person name="Wade C."/>
            <person name="Wang S."/>
            <person name="Wangchuk T."/>
            <person name="Wangdi T."/>
            <person name="Whittaker C."/>
            <person name="Wilkinson J."/>
            <person name="Wu Y."/>
            <person name="Wyman D."/>
            <person name="Yadav S."/>
            <person name="Yang S."/>
            <person name="Yang X."/>
            <person name="Yeager S."/>
            <person name="Yee E."/>
            <person name="Young G."/>
            <person name="Zainoun J."/>
            <person name="Zembeck L."/>
            <person name="Zimmer A."/>
            <person name="Zody M."/>
            <person name="Lander E."/>
        </authorList>
    </citation>
    <scope>NUCLEOTIDE SEQUENCE [LARGE SCALE GENOMIC DNA]</scope>
</reference>
<dbReference type="InterPro" id="IPR002004">
    <property type="entry name" value="PABP_HYD_C"/>
</dbReference>
<dbReference type="GO" id="GO:0005737">
    <property type="term" value="C:cytoplasm"/>
    <property type="evidence" value="ECO:0007669"/>
    <property type="project" value="UniProtKB-SubCell"/>
</dbReference>
<dbReference type="GeneTree" id="ENSGT00940000157106"/>
<evidence type="ECO:0000256" key="5">
    <source>
        <dbReference type="ARBA" id="ARBA00022884"/>
    </source>
</evidence>
<comment type="subcellular location">
    <subcellularLocation>
        <location evidence="1 7">Cytoplasm</location>
    </subcellularLocation>
</comment>
<dbReference type="InterPro" id="IPR034364">
    <property type="entry name" value="PABP_RRM1"/>
</dbReference>
<evidence type="ECO:0000256" key="8">
    <source>
        <dbReference type="SAM" id="MobiDB-lite"/>
    </source>
</evidence>
<feature type="domain" description="PABC" evidence="10">
    <location>
        <begin position="515"/>
        <end position="588"/>
    </location>
</feature>
<dbReference type="Gene3D" id="3.30.70.330">
    <property type="match status" value="4"/>
</dbReference>
<organism evidence="11 12">
    <name type="scientific">Ciona savignyi</name>
    <name type="common">Pacific transparent sea squirt</name>
    <dbReference type="NCBI Taxonomy" id="51511"/>
    <lineage>
        <taxon>Eukaryota</taxon>
        <taxon>Metazoa</taxon>
        <taxon>Chordata</taxon>
        <taxon>Tunicata</taxon>
        <taxon>Ascidiacea</taxon>
        <taxon>Phlebobranchia</taxon>
        <taxon>Cionidae</taxon>
        <taxon>Ciona</taxon>
    </lineage>
</organism>
<dbReference type="PANTHER" id="PTHR24012">
    <property type="entry name" value="RNA BINDING PROTEIN"/>
    <property type="match status" value="1"/>
</dbReference>
<proteinExistence type="inferred from homology"/>
<reference evidence="11" key="3">
    <citation type="submission" date="2025-09" db="UniProtKB">
        <authorList>
            <consortium name="Ensembl"/>
        </authorList>
    </citation>
    <scope>IDENTIFICATION</scope>
</reference>
<dbReference type="InterPro" id="IPR036053">
    <property type="entry name" value="PABP-dom"/>
</dbReference>
<keyword evidence="5 6" id="KW-0694">RNA-binding</keyword>
<dbReference type="Gene3D" id="1.10.1900.10">
    <property type="entry name" value="c-terminal domain of poly(a) binding protein"/>
    <property type="match status" value="1"/>
</dbReference>
<dbReference type="FunFam" id="3.30.70.330:FF:000021">
    <property type="entry name" value="Polyadenylate-binding protein"/>
    <property type="match status" value="1"/>
</dbReference>
<feature type="region of interest" description="Disordered" evidence="8">
    <location>
        <begin position="483"/>
        <end position="507"/>
    </location>
</feature>
<dbReference type="SUPFAM" id="SSF63570">
    <property type="entry name" value="PABC (PABP) domain"/>
    <property type="match status" value="1"/>
</dbReference>
<dbReference type="PROSITE" id="PS51309">
    <property type="entry name" value="PABC"/>
    <property type="match status" value="1"/>
</dbReference>
<dbReference type="InterPro" id="IPR000504">
    <property type="entry name" value="RRM_dom"/>
</dbReference>
<feature type="domain" description="RRM" evidence="9">
    <location>
        <begin position="90"/>
        <end position="167"/>
    </location>
</feature>
<evidence type="ECO:0000259" key="10">
    <source>
        <dbReference type="PROSITE" id="PS51309"/>
    </source>
</evidence>
<evidence type="ECO:0000313" key="11">
    <source>
        <dbReference type="Ensembl" id="ENSCSAVP00000005205.1"/>
    </source>
</evidence>
<evidence type="ECO:0000256" key="2">
    <source>
        <dbReference type="ARBA" id="ARBA00008557"/>
    </source>
</evidence>
<dbReference type="GO" id="GO:0003723">
    <property type="term" value="F:RNA binding"/>
    <property type="evidence" value="ECO:0007669"/>
    <property type="project" value="UniProtKB-UniRule"/>
</dbReference>
<feature type="domain" description="RRM" evidence="9">
    <location>
        <begin position="288"/>
        <end position="364"/>
    </location>
</feature>
<comment type="function">
    <text evidence="7">Binds the poly(A) tail of mRNA.</text>
</comment>
<comment type="similarity">
    <text evidence="2 7">Belongs to the polyadenylate-binding protein type-1 family.</text>
</comment>
<dbReference type="SMART" id="SM00517">
    <property type="entry name" value="PolyA"/>
    <property type="match status" value="1"/>
</dbReference>
<evidence type="ECO:0000256" key="1">
    <source>
        <dbReference type="ARBA" id="ARBA00004496"/>
    </source>
</evidence>
<dbReference type="CDD" id="cd12380">
    <property type="entry name" value="RRM3_I_PABPs"/>
    <property type="match status" value="1"/>
</dbReference>
<dbReference type="Ensembl" id="ENSCSAVT00000005276.1">
    <property type="protein sequence ID" value="ENSCSAVP00000005205.1"/>
    <property type="gene ID" value="ENSCSAVG00000003102.1"/>
</dbReference>
<dbReference type="SUPFAM" id="SSF54928">
    <property type="entry name" value="RNA-binding domain, RBD"/>
    <property type="match status" value="3"/>
</dbReference>
<feature type="domain" description="RRM" evidence="9">
    <location>
        <begin position="2"/>
        <end position="80"/>
    </location>
</feature>
<dbReference type="Pfam" id="PF00076">
    <property type="entry name" value="RRM_1"/>
    <property type="match status" value="4"/>
</dbReference>
<dbReference type="FunFam" id="3.30.70.330:FF:000003">
    <property type="entry name" value="Polyadenylate-binding protein"/>
    <property type="match status" value="1"/>
</dbReference>
<evidence type="ECO:0000256" key="3">
    <source>
        <dbReference type="ARBA" id="ARBA00022490"/>
    </source>
</evidence>
<dbReference type="FunFam" id="3.30.70.330:FF:000091">
    <property type="entry name" value="Polyadenylate-binding protein"/>
    <property type="match status" value="1"/>
</dbReference>
<dbReference type="InterPro" id="IPR003954">
    <property type="entry name" value="RRM_euk-type"/>
</dbReference>
<dbReference type="Proteomes" id="UP000007875">
    <property type="component" value="Unassembled WGS sequence"/>
</dbReference>
<evidence type="ECO:0000256" key="6">
    <source>
        <dbReference type="PROSITE-ProRule" id="PRU00176"/>
    </source>
</evidence>
<dbReference type="InterPro" id="IPR045305">
    <property type="entry name" value="RRM2_I_PABPs"/>
</dbReference>
<name>H2YIQ6_CIOSA</name>
<dbReference type="InterPro" id="IPR006515">
    <property type="entry name" value="PABP_1234"/>
</dbReference>
<dbReference type="InterPro" id="IPR012677">
    <property type="entry name" value="Nucleotide-bd_a/b_plait_sf"/>
</dbReference>
<protein>
    <recommendedName>
        <fullName evidence="7">Polyadenylate-binding protein</fullName>
        <shortName evidence="7">PABP</shortName>
    </recommendedName>
</protein>
<dbReference type="InterPro" id="IPR035979">
    <property type="entry name" value="RBD_domain_sf"/>
</dbReference>